<proteinExistence type="predicted"/>
<dbReference type="Gene3D" id="3.15.10.10">
    <property type="entry name" value="Bactericidal permeability-increasing protein, domain 1"/>
    <property type="match status" value="1"/>
</dbReference>
<dbReference type="InterPro" id="IPR017943">
    <property type="entry name" value="Bactericidal_perm-incr_a/b_dom"/>
</dbReference>
<dbReference type="SUPFAM" id="SSF55394">
    <property type="entry name" value="Bactericidal permeability-increasing protein, BPI"/>
    <property type="match status" value="1"/>
</dbReference>
<reference evidence="2" key="1">
    <citation type="submission" date="2010-08" db="EMBL/GenBank/DDBJ databases">
        <authorList>
            <consortium name="Caenorhabditis japonica Sequencing Consortium"/>
            <person name="Wilson R.K."/>
        </authorList>
    </citation>
    <scope>NUCLEOTIDE SEQUENCE [LARGE SCALE GENOMIC DNA]</scope>
    <source>
        <strain evidence="2">DF5081</strain>
    </source>
</reference>
<reference evidence="1" key="2">
    <citation type="submission" date="2022-06" db="UniProtKB">
        <authorList>
            <consortium name="EnsemblMetazoa"/>
        </authorList>
    </citation>
    <scope>IDENTIFICATION</scope>
    <source>
        <strain evidence="1">DF5081</strain>
    </source>
</reference>
<evidence type="ECO:0000313" key="2">
    <source>
        <dbReference type="Proteomes" id="UP000005237"/>
    </source>
</evidence>
<accession>A0A8R1INX5</accession>
<dbReference type="GO" id="GO:0008289">
    <property type="term" value="F:lipid binding"/>
    <property type="evidence" value="ECO:0007669"/>
    <property type="project" value="InterPro"/>
</dbReference>
<dbReference type="Proteomes" id="UP000005237">
    <property type="component" value="Unassembled WGS sequence"/>
</dbReference>
<protein>
    <submittedName>
        <fullName evidence="1">Uncharacterized protein</fullName>
    </submittedName>
</protein>
<organism evidence="1 2">
    <name type="scientific">Caenorhabditis japonica</name>
    <dbReference type="NCBI Taxonomy" id="281687"/>
    <lineage>
        <taxon>Eukaryota</taxon>
        <taxon>Metazoa</taxon>
        <taxon>Ecdysozoa</taxon>
        <taxon>Nematoda</taxon>
        <taxon>Chromadorea</taxon>
        <taxon>Rhabditida</taxon>
        <taxon>Rhabditina</taxon>
        <taxon>Rhabditomorpha</taxon>
        <taxon>Rhabditoidea</taxon>
        <taxon>Rhabditidae</taxon>
        <taxon>Peloderinae</taxon>
        <taxon>Caenorhabditis</taxon>
    </lineage>
</organism>
<keyword evidence="2" id="KW-1185">Reference proteome</keyword>
<dbReference type="EnsemblMetazoa" id="CJA36009.1">
    <property type="protein sequence ID" value="CJA36009.1"/>
    <property type="gene ID" value="WBGene00211856"/>
</dbReference>
<evidence type="ECO:0000313" key="1">
    <source>
        <dbReference type="EnsemblMetazoa" id="CJA36009.1"/>
    </source>
</evidence>
<name>A0A8R1INX5_CAEJA</name>
<dbReference type="AlphaFoldDB" id="A0A8R1INX5"/>
<sequence>MASPQASRDLADMNPLLMNDRSLKGPGVIARVTPTGTHYVASIVADAFSVHFSDIKPPTIRRDHTLSSLPTVSLHRLALETLRLNKQLVSTSTSDGLLRISIRNISVSSSAVLSGDLRGARLADSVTFRTQTMQMDVAVRINKNAGGNPALKI</sequence>